<comment type="caution">
    <text evidence="9">The sequence shown here is derived from an EMBL/GenBank/DDBJ whole genome shotgun (WGS) entry which is preliminary data.</text>
</comment>
<feature type="compositionally biased region" description="Low complexity" evidence="8">
    <location>
        <begin position="533"/>
        <end position="543"/>
    </location>
</feature>
<keyword evidence="4 7" id="KW-0812">Transmembrane</keyword>
<evidence type="ECO:0000256" key="8">
    <source>
        <dbReference type="SAM" id="MobiDB-lite"/>
    </source>
</evidence>
<evidence type="ECO:0000256" key="6">
    <source>
        <dbReference type="ARBA" id="ARBA00023136"/>
    </source>
</evidence>
<sequence>MPKFRGLNWNKVFTLVESQKNDQVRGSTDSDRNIPDWEKVPQTTNNGINNYTYLPNMVQYLIEQKGWNPAGLKQNSIDSPCGMNTQCMIQLGNTNLKVDSIILLFNGLSSLVQTLLLTTIGSLADYGNNGPNILLAITVVSCTSQIVFLVFNETSSDYWGLAMLVCLIFQVSYGASLTFYWAYFPILAANDSKVRTARHELGVDSPDYQVIESMMRNHISTVSTAWSNIGFFSISIILIGTGFGLAAAYHTDWQSLPAYSNSIFSAICGGYWLLFSIPWFVFQKHRPGPPLPDEANYLTFGWKRVGSALKEYKRLPQTFAYLIGYFLLNDAISSTNTLTQIISNRITNFDGVLQTYLNLVQSVCSIIGCFVFLYVQKYLGWSAKTMLLISIGMTLLIPVWGCIGIKSSVVGFRQVGELWVYQAWFGLFTAPFYAYSQTMMSELIPTGHENMFFGLFGITGKLSQFFGPLVVSSITETTNARQGFIVCAICQFLPLIIIGYIDMRRAEMHIRVYEEQERRKSCSEEREGGILRSSTSSSSSNISVYYHPKDDNNEGVGPSTPTHLTLY</sequence>
<evidence type="ECO:0000256" key="3">
    <source>
        <dbReference type="ARBA" id="ARBA00022448"/>
    </source>
</evidence>
<reference evidence="9 10" key="1">
    <citation type="submission" date="2024-04" db="EMBL/GenBank/DDBJ databases">
        <title>Symmetric and asymmetric DNA N6-adenine methylation regulates different biological responses in Mucorales.</title>
        <authorList>
            <consortium name="Lawrence Berkeley National Laboratory"/>
            <person name="Lax C."/>
            <person name="Mondo S.J."/>
            <person name="Osorio-Concepcion M."/>
            <person name="Muszewska A."/>
            <person name="Corrochano-Luque M."/>
            <person name="Gutierrez G."/>
            <person name="Riley R."/>
            <person name="Lipzen A."/>
            <person name="Guo J."/>
            <person name="Hundley H."/>
            <person name="Amirebrahimi M."/>
            <person name="Ng V."/>
            <person name="Lorenzo-Gutierrez D."/>
            <person name="Binder U."/>
            <person name="Yang J."/>
            <person name="Song Y."/>
            <person name="Canovas D."/>
            <person name="Navarro E."/>
            <person name="Freitag M."/>
            <person name="Gabaldon T."/>
            <person name="Grigoriev I.V."/>
            <person name="Corrochano L.M."/>
            <person name="Nicolas F.E."/>
            <person name="Garre V."/>
        </authorList>
    </citation>
    <scope>NUCLEOTIDE SEQUENCE [LARGE SCALE GENOMIC DNA]</scope>
    <source>
        <strain evidence="9 10">L51</strain>
    </source>
</reference>
<dbReference type="InterPro" id="IPR036259">
    <property type="entry name" value="MFS_trans_sf"/>
</dbReference>
<keyword evidence="5 7" id="KW-1133">Transmembrane helix</keyword>
<dbReference type="InterPro" id="IPR024671">
    <property type="entry name" value="Atg22-like"/>
</dbReference>
<evidence type="ECO:0000256" key="2">
    <source>
        <dbReference type="ARBA" id="ARBA00006978"/>
    </source>
</evidence>
<evidence type="ECO:0000256" key="7">
    <source>
        <dbReference type="RuleBase" id="RU363073"/>
    </source>
</evidence>
<feature type="region of interest" description="Disordered" evidence="8">
    <location>
        <begin position="523"/>
        <end position="567"/>
    </location>
</feature>
<name>A0ABR3BAV8_PHYBL</name>
<evidence type="ECO:0000313" key="9">
    <source>
        <dbReference type="EMBL" id="KAL0092671.1"/>
    </source>
</evidence>
<dbReference type="Pfam" id="PF11700">
    <property type="entry name" value="ATG22"/>
    <property type="match status" value="1"/>
</dbReference>
<dbReference type="EMBL" id="JBCLYO010000002">
    <property type="protein sequence ID" value="KAL0092671.1"/>
    <property type="molecule type" value="Genomic_DNA"/>
</dbReference>
<feature type="transmembrane region" description="Helical" evidence="7">
    <location>
        <begin position="418"/>
        <end position="435"/>
    </location>
</feature>
<organism evidence="9 10">
    <name type="scientific">Phycomyces blakesleeanus</name>
    <dbReference type="NCBI Taxonomy" id="4837"/>
    <lineage>
        <taxon>Eukaryota</taxon>
        <taxon>Fungi</taxon>
        <taxon>Fungi incertae sedis</taxon>
        <taxon>Mucoromycota</taxon>
        <taxon>Mucoromycotina</taxon>
        <taxon>Mucoromycetes</taxon>
        <taxon>Mucorales</taxon>
        <taxon>Phycomycetaceae</taxon>
        <taxon>Phycomyces</taxon>
    </lineage>
</organism>
<feature type="transmembrane region" description="Helical" evidence="7">
    <location>
        <begin position="483"/>
        <end position="501"/>
    </location>
</feature>
<keyword evidence="6 7" id="KW-0472">Membrane</keyword>
<feature type="transmembrane region" description="Helical" evidence="7">
    <location>
        <begin position="356"/>
        <end position="375"/>
    </location>
</feature>
<keyword evidence="10" id="KW-1185">Reference proteome</keyword>
<gene>
    <name evidence="9" type="ORF">J3Q64DRAFT_1720501</name>
</gene>
<dbReference type="Gene3D" id="1.20.1250.20">
    <property type="entry name" value="MFS general substrate transporter like domains"/>
    <property type="match status" value="1"/>
</dbReference>
<accession>A0ABR3BAV8</accession>
<feature type="transmembrane region" description="Helical" evidence="7">
    <location>
        <begin position="158"/>
        <end position="183"/>
    </location>
</feature>
<feature type="transmembrane region" description="Helical" evidence="7">
    <location>
        <begin position="451"/>
        <end position="471"/>
    </location>
</feature>
<keyword evidence="7" id="KW-0029">Amino-acid transport</keyword>
<evidence type="ECO:0000256" key="5">
    <source>
        <dbReference type="ARBA" id="ARBA00022989"/>
    </source>
</evidence>
<dbReference type="InterPro" id="IPR050495">
    <property type="entry name" value="ATG22/LtaA_families"/>
</dbReference>
<comment type="similarity">
    <text evidence="2 7">Belongs to the ATG22 family.</text>
</comment>
<feature type="transmembrane region" description="Helical" evidence="7">
    <location>
        <begin position="387"/>
        <end position="406"/>
    </location>
</feature>
<dbReference type="Proteomes" id="UP001448207">
    <property type="component" value="Unassembled WGS sequence"/>
</dbReference>
<feature type="transmembrane region" description="Helical" evidence="7">
    <location>
        <begin position="133"/>
        <end position="151"/>
    </location>
</feature>
<evidence type="ECO:0000313" key="10">
    <source>
        <dbReference type="Proteomes" id="UP001448207"/>
    </source>
</evidence>
<dbReference type="PANTHER" id="PTHR23519">
    <property type="entry name" value="AUTOPHAGY-RELATED PROTEIN 22"/>
    <property type="match status" value="1"/>
</dbReference>
<evidence type="ECO:0000256" key="4">
    <source>
        <dbReference type="ARBA" id="ARBA00022692"/>
    </source>
</evidence>
<comment type="function">
    <text evidence="7">Vacuolar effluxer which mediate the efflux of amino acids resulting from autophagic degradation. The release of autophagic amino acids allows the maintenance of protein synthesis and viability during nitrogen starvation.</text>
</comment>
<keyword evidence="7" id="KW-0926">Vacuole</keyword>
<dbReference type="PANTHER" id="PTHR23519:SF1">
    <property type="entry name" value="AUTOPHAGY-RELATED PROTEIN 22"/>
    <property type="match status" value="1"/>
</dbReference>
<dbReference type="SUPFAM" id="SSF103473">
    <property type="entry name" value="MFS general substrate transporter"/>
    <property type="match status" value="1"/>
</dbReference>
<keyword evidence="3 7" id="KW-0813">Transport</keyword>
<feature type="transmembrane region" description="Helical" evidence="7">
    <location>
        <begin position="261"/>
        <end position="282"/>
    </location>
</feature>
<feature type="transmembrane region" description="Helical" evidence="7">
    <location>
        <begin position="101"/>
        <end position="121"/>
    </location>
</feature>
<proteinExistence type="inferred from homology"/>
<keyword evidence="7" id="KW-0072">Autophagy</keyword>
<evidence type="ECO:0000256" key="1">
    <source>
        <dbReference type="ARBA" id="ARBA00004127"/>
    </source>
</evidence>
<protein>
    <recommendedName>
        <fullName evidence="7">Autophagy-related protein</fullName>
    </recommendedName>
</protein>
<comment type="subcellular location">
    <subcellularLocation>
        <location evidence="1">Endomembrane system</location>
        <topology evidence="1">Multi-pass membrane protein</topology>
    </subcellularLocation>
    <subcellularLocation>
        <location evidence="7">Vacuole membrane</location>
        <topology evidence="7">Multi-pass membrane protein</topology>
    </subcellularLocation>
</comment>
<feature type="transmembrane region" description="Helical" evidence="7">
    <location>
        <begin position="225"/>
        <end position="249"/>
    </location>
</feature>